<evidence type="ECO:0008006" key="4">
    <source>
        <dbReference type="Google" id="ProtNLM"/>
    </source>
</evidence>
<organism evidence="2 3">
    <name type="scientific">Methylobacterium aquaticum</name>
    <dbReference type="NCBI Taxonomy" id="270351"/>
    <lineage>
        <taxon>Bacteria</taxon>
        <taxon>Pseudomonadati</taxon>
        <taxon>Pseudomonadota</taxon>
        <taxon>Alphaproteobacteria</taxon>
        <taxon>Hyphomicrobiales</taxon>
        <taxon>Methylobacteriaceae</taxon>
        <taxon>Methylobacterium</taxon>
    </lineage>
</organism>
<keyword evidence="1" id="KW-0732">Signal</keyword>
<dbReference type="AlphaFoldDB" id="A0A0J6UMV7"/>
<evidence type="ECO:0000313" key="2">
    <source>
        <dbReference type="EMBL" id="KMO27356.1"/>
    </source>
</evidence>
<sequence length="139" mass="14843">MRPYSLMMLIALAAPALAATPPIDRPALAAKAARRFPQPVRVGDLIGRRLLEPAERQAVLGRVRGVVRRADGGVDLSVETGWLFGRNVLVPTEAVGLLGEHVALLDLTPEQWQALPEAGPTPAIPPGETIRVGLAKPFH</sequence>
<feature type="signal peptide" evidence="1">
    <location>
        <begin position="1"/>
        <end position="18"/>
    </location>
</feature>
<comment type="caution">
    <text evidence="2">The sequence shown here is derived from an EMBL/GenBank/DDBJ whole genome shotgun (WGS) entry which is preliminary data.</text>
</comment>
<accession>A0A0J6UMV7</accession>
<dbReference type="EMBL" id="LABX01000313">
    <property type="protein sequence ID" value="KMO27356.1"/>
    <property type="molecule type" value="Genomic_DNA"/>
</dbReference>
<protein>
    <recommendedName>
        <fullName evidence="4">PRC-barrel domain-containing protein</fullName>
    </recommendedName>
</protein>
<gene>
    <name evidence="2" type="ORF">VP06_30970</name>
</gene>
<dbReference type="OrthoDB" id="7998280at2"/>
<reference evidence="2 3" key="1">
    <citation type="submission" date="2015-03" db="EMBL/GenBank/DDBJ databases">
        <title>Genome sequencing of Methylobacterium aquaticum DSM16371 type strain.</title>
        <authorList>
            <person name="Chaudhry V."/>
            <person name="Patil P.B."/>
        </authorList>
    </citation>
    <scope>NUCLEOTIDE SEQUENCE [LARGE SCALE GENOMIC DNA]</scope>
    <source>
        <strain evidence="2 3">DSM 16371</strain>
    </source>
</reference>
<evidence type="ECO:0000256" key="1">
    <source>
        <dbReference type="SAM" id="SignalP"/>
    </source>
</evidence>
<name>A0A0J6UMV7_9HYPH</name>
<proteinExistence type="predicted"/>
<dbReference type="PATRIC" id="fig|270351.6.peg.4711"/>
<dbReference type="RefSeq" id="WP_048467646.1">
    <property type="nucleotide sequence ID" value="NZ_JBNTQU010000005.1"/>
</dbReference>
<evidence type="ECO:0000313" key="3">
    <source>
        <dbReference type="Proteomes" id="UP000035929"/>
    </source>
</evidence>
<dbReference type="Proteomes" id="UP000035929">
    <property type="component" value="Unassembled WGS sequence"/>
</dbReference>
<feature type="chain" id="PRO_5005282398" description="PRC-barrel domain-containing protein" evidence="1">
    <location>
        <begin position="19"/>
        <end position="139"/>
    </location>
</feature>